<evidence type="ECO:0000313" key="2">
    <source>
        <dbReference type="Proteomes" id="UP001055879"/>
    </source>
</evidence>
<organism evidence="1 2">
    <name type="scientific">Arctium lappa</name>
    <name type="common">Greater burdock</name>
    <name type="synonym">Lappa major</name>
    <dbReference type="NCBI Taxonomy" id="4217"/>
    <lineage>
        <taxon>Eukaryota</taxon>
        <taxon>Viridiplantae</taxon>
        <taxon>Streptophyta</taxon>
        <taxon>Embryophyta</taxon>
        <taxon>Tracheophyta</taxon>
        <taxon>Spermatophyta</taxon>
        <taxon>Magnoliopsida</taxon>
        <taxon>eudicotyledons</taxon>
        <taxon>Gunneridae</taxon>
        <taxon>Pentapetalae</taxon>
        <taxon>asterids</taxon>
        <taxon>campanulids</taxon>
        <taxon>Asterales</taxon>
        <taxon>Asteraceae</taxon>
        <taxon>Carduoideae</taxon>
        <taxon>Cardueae</taxon>
        <taxon>Arctiinae</taxon>
        <taxon>Arctium</taxon>
    </lineage>
</organism>
<gene>
    <name evidence="1" type="ORF">L6452_16245</name>
</gene>
<evidence type="ECO:0000313" key="1">
    <source>
        <dbReference type="EMBL" id="KAI3727627.1"/>
    </source>
</evidence>
<protein>
    <submittedName>
        <fullName evidence="1">Uncharacterized protein</fullName>
    </submittedName>
</protein>
<reference evidence="2" key="1">
    <citation type="journal article" date="2022" name="Mol. Ecol. Resour.">
        <title>The genomes of chicory, endive, great burdock and yacon provide insights into Asteraceae palaeo-polyploidization history and plant inulin production.</title>
        <authorList>
            <person name="Fan W."/>
            <person name="Wang S."/>
            <person name="Wang H."/>
            <person name="Wang A."/>
            <person name="Jiang F."/>
            <person name="Liu H."/>
            <person name="Zhao H."/>
            <person name="Xu D."/>
            <person name="Zhang Y."/>
        </authorList>
    </citation>
    <scope>NUCLEOTIDE SEQUENCE [LARGE SCALE GENOMIC DNA]</scope>
    <source>
        <strain evidence="2">cv. Niubang</strain>
    </source>
</reference>
<dbReference type="EMBL" id="CM042051">
    <property type="protein sequence ID" value="KAI3727627.1"/>
    <property type="molecule type" value="Genomic_DNA"/>
</dbReference>
<keyword evidence="2" id="KW-1185">Reference proteome</keyword>
<accession>A0ACB9C049</accession>
<dbReference type="Proteomes" id="UP001055879">
    <property type="component" value="Linkage Group LG05"/>
</dbReference>
<sequence length="240" mass="26807">MVGIEKERVRGEITGTTSIVGVALHHRRYTNLKGEQNERIRPCGFALWFVTDLEEEHPNRGSSMSTNTKKMEAEEEATNSVSPGSGSDSIHPISELCEEVDYHSDDDNSDRNRREPKSSLLTSSSSIDRKKMLSALETVERDSVAISNSFSSLIASLRLALTEVTGLTVDHIHCFNDAAGRLQESALDATTKGSRYINSCLRLNEETRGVKSLGMHIKILRKKIDVLDSSMNKLIRHRRH</sequence>
<reference evidence="1 2" key="2">
    <citation type="journal article" date="2022" name="Mol. Ecol. Resour.">
        <title>The genomes of chicory, endive, great burdock and yacon provide insights into Asteraceae paleo-polyploidization history and plant inulin production.</title>
        <authorList>
            <person name="Fan W."/>
            <person name="Wang S."/>
            <person name="Wang H."/>
            <person name="Wang A."/>
            <person name="Jiang F."/>
            <person name="Liu H."/>
            <person name="Zhao H."/>
            <person name="Xu D."/>
            <person name="Zhang Y."/>
        </authorList>
    </citation>
    <scope>NUCLEOTIDE SEQUENCE [LARGE SCALE GENOMIC DNA]</scope>
    <source>
        <strain evidence="2">cv. Niubang</strain>
    </source>
</reference>
<name>A0ACB9C049_ARCLA</name>
<comment type="caution">
    <text evidence="1">The sequence shown here is derived from an EMBL/GenBank/DDBJ whole genome shotgun (WGS) entry which is preliminary data.</text>
</comment>
<proteinExistence type="predicted"/>